<evidence type="ECO:0000256" key="1">
    <source>
        <dbReference type="ARBA" id="ARBA00022801"/>
    </source>
</evidence>
<dbReference type="SUPFAM" id="SSF55909">
    <property type="entry name" value="Pentein"/>
    <property type="match status" value="1"/>
</dbReference>
<dbReference type="PANTHER" id="PTHR31377">
    <property type="entry name" value="AGMATINE DEIMINASE-RELATED"/>
    <property type="match status" value="1"/>
</dbReference>
<evidence type="ECO:0000313" key="2">
    <source>
        <dbReference type="EMBL" id="SDJ41238.1"/>
    </source>
</evidence>
<name>A0A1G8TI85_9FLAO</name>
<evidence type="ECO:0000313" key="3">
    <source>
        <dbReference type="Proteomes" id="UP000182367"/>
    </source>
</evidence>
<gene>
    <name evidence="2" type="ORF">SAMN05192550_2039</name>
</gene>
<dbReference type="PANTHER" id="PTHR31377:SF0">
    <property type="entry name" value="AGMATINE DEIMINASE-RELATED"/>
    <property type="match status" value="1"/>
</dbReference>
<sequence>MVTHFYNPYECLYLRSSNFSIFFMTTTNRRFPAEWEKQEGILLCFPHNGNDWPGKYEAIQWAFVEFIKKVAAYEKVFLVVIDEKLQAKVTDMLDRARVNLDQITFIQQKTNRSWMRDSGPIVVYKDGKREALNFNFNGWAKYKNFQLDKHVPAKVADALNLPLTQVVYKGKPVIVEGGAIDVNGKGTLLTSEECLMHPSIQVRNAGFTKEDYEAVFKEYLGITNVIWLGDGIEGDDTHGHIDDLARFVNEDTIVTIVETDPNDANYKPLQDNLKRLQSAKLENGKSPVIVALPMPKRLDFEDLRLPASYANFLILNNCVLVPVFNDPNDRKALNILAECFPDREIIGISAIDLIWGFGTLHCLSQQIPE</sequence>
<dbReference type="Proteomes" id="UP000182367">
    <property type="component" value="Unassembled WGS sequence"/>
</dbReference>
<keyword evidence="3" id="KW-1185">Reference proteome</keyword>
<dbReference type="InterPro" id="IPR007466">
    <property type="entry name" value="Peptidyl-Arg-deiminase_porph"/>
</dbReference>
<dbReference type="Pfam" id="PF04371">
    <property type="entry name" value="PAD_porph"/>
    <property type="match status" value="1"/>
</dbReference>
<dbReference type="EMBL" id="FNEO01000003">
    <property type="protein sequence ID" value="SDJ41238.1"/>
    <property type="molecule type" value="Genomic_DNA"/>
</dbReference>
<comment type="caution">
    <text evidence="2">The sequence shown here is derived from an EMBL/GenBank/DDBJ whole genome shotgun (WGS) entry which is preliminary data.</text>
</comment>
<keyword evidence="1" id="KW-0378">Hydrolase</keyword>
<proteinExistence type="predicted"/>
<protein>
    <submittedName>
        <fullName evidence="2">Agmatine deiminase</fullName>
    </submittedName>
</protein>
<reference evidence="2 3" key="1">
    <citation type="submission" date="2016-10" db="EMBL/GenBank/DDBJ databases">
        <authorList>
            <person name="Varghese N."/>
            <person name="Submissions S."/>
        </authorList>
    </citation>
    <scope>NUCLEOTIDE SEQUENCE [LARGE SCALE GENOMIC DNA]</scope>
    <source>
        <strain evidence="2 3">Gm-149</strain>
    </source>
</reference>
<dbReference type="Gene3D" id="3.75.10.10">
    <property type="entry name" value="L-arginine/glycine Amidinotransferase, Chain A"/>
    <property type="match status" value="1"/>
</dbReference>
<organism evidence="2 3">
    <name type="scientific">Flavobacterium glycines</name>
    <dbReference type="NCBI Taxonomy" id="551990"/>
    <lineage>
        <taxon>Bacteria</taxon>
        <taxon>Pseudomonadati</taxon>
        <taxon>Bacteroidota</taxon>
        <taxon>Flavobacteriia</taxon>
        <taxon>Flavobacteriales</taxon>
        <taxon>Flavobacteriaceae</taxon>
        <taxon>Flavobacterium</taxon>
    </lineage>
</organism>
<accession>A0A1G8TI85</accession>